<evidence type="ECO:0000313" key="5">
    <source>
        <dbReference type="EMBL" id="KAJ6236211.1"/>
    </source>
</evidence>
<dbReference type="SUPFAM" id="SSF48403">
    <property type="entry name" value="Ankyrin repeat"/>
    <property type="match status" value="1"/>
</dbReference>
<evidence type="ECO:0000256" key="3">
    <source>
        <dbReference type="SAM" id="MobiDB-lite"/>
    </source>
</evidence>
<dbReference type="InterPro" id="IPR009060">
    <property type="entry name" value="UBA-like_sf"/>
</dbReference>
<feature type="domain" description="Protein kinase" evidence="4">
    <location>
        <begin position="466"/>
        <end position="710"/>
    </location>
</feature>
<organism evidence="5 6">
    <name type="scientific">Anaeramoeba flamelloides</name>
    <dbReference type="NCBI Taxonomy" id="1746091"/>
    <lineage>
        <taxon>Eukaryota</taxon>
        <taxon>Metamonada</taxon>
        <taxon>Anaeramoebidae</taxon>
        <taxon>Anaeramoeba</taxon>
    </lineage>
</organism>
<keyword evidence="6" id="KW-1185">Reference proteome</keyword>
<sequence length="907" mass="105897">MDKESKTKQLCEILGLSNGKAQGLLQKSNWDINRAINNYYLLPDQSNSNTNNDNNNTNSNSNNTNNNDNNNKNSNNKTNNETITENKNEMKIEPNVNDLIDAIFVSNYQKVKRTVSAFLEEGLNIDEMCIFRSIENDDPILVSEMIRGGISPNCINSFGDTCLTDAIRSDYGSVVKVLLDTGADPFMPNEKNERPFQLAIQEGALHAYEELVKHQNFKIADPKKKQDLLNLALSNENKQFFQLAILYQLNPFEKDENGVSFYMKLVSPFVKSKCLISNEIDPFNRLIVNSQTQKQEIKKKIDQILQIDPKELDQKQIDFLFEIALSGEFYDEIERLIKAGFDFSKMKDKYQNTLLHYCAYYSNLTLSTIIVSNQKVWYERNSLNETPIEICSRLGNVKLFVLLALFTTRNPLFETSLESQFPDILYQINKLDLLVNKQNQKISTETLSTLNKNISYQLFFNIGDNFRIIKTINNGIYSDNYLAGRMKGNKLYRIVKLKENYSLNKLDSFFENEMRKLIKLNERSGFENFVGYFIDRKFSKNYLCLVFEYYSNGNLRELINKKNKDKIDFDIRIILYFALEIAKNMKDLHLVDKQVHKCLSSDSICITKDCDIKISNVLIPGEYNYYQTSTSFLSKQSSRTNNYFSFGVILYELLTGNIYKFKQNNDNYNSVDINFSYKFQSSFKKVNNPILMRQKLSDLPGRRKIKHVWENEILLKLCSLVRDCLYFGIGRTPATFQTFVNNLTEMVQILPRQFNDIQIAQKNLLLYLEHNIIQQDNNQKLNNFSKTNNNSQNLENNNSTNFNYIEQEKIVNYNAFELIIIKTISELEKYKDLKYDLNHINYCCFEMLQIFKFLLSNNNGKKYSKKYKALLNRLVENSWDIEKSSFINSDFTIDKFLKLLETMKKKK</sequence>
<evidence type="ECO:0000259" key="4">
    <source>
        <dbReference type="PROSITE" id="PS50011"/>
    </source>
</evidence>
<keyword evidence="1" id="KW-0677">Repeat</keyword>
<dbReference type="SUPFAM" id="SSF46934">
    <property type="entry name" value="UBA-like"/>
    <property type="match status" value="1"/>
</dbReference>
<dbReference type="PANTHER" id="PTHR24198">
    <property type="entry name" value="ANKYRIN REPEAT AND PROTEIN KINASE DOMAIN-CONTAINING PROTEIN"/>
    <property type="match status" value="1"/>
</dbReference>
<dbReference type="InterPro" id="IPR000719">
    <property type="entry name" value="Prot_kinase_dom"/>
</dbReference>
<accession>A0ABQ8XUD1</accession>
<dbReference type="InterPro" id="IPR002110">
    <property type="entry name" value="Ankyrin_rpt"/>
</dbReference>
<dbReference type="InterPro" id="IPR001245">
    <property type="entry name" value="Ser-Thr/Tyr_kinase_cat_dom"/>
</dbReference>
<dbReference type="InterPro" id="IPR011009">
    <property type="entry name" value="Kinase-like_dom_sf"/>
</dbReference>
<gene>
    <name evidence="5" type="ORF">M0813_28133</name>
</gene>
<evidence type="ECO:0000256" key="1">
    <source>
        <dbReference type="ARBA" id="ARBA00022737"/>
    </source>
</evidence>
<evidence type="ECO:0000313" key="6">
    <source>
        <dbReference type="Proteomes" id="UP001150062"/>
    </source>
</evidence>
<keyword evidence="2" id="KW-0040">ANK repeat</keyword>
<dbReference type="Gene3D" id="1.10.510.10">
    <property type="entry name" value="Transferase(Phosphotransferase) domain 1"/>
    <property type="match status" value="1"/>
</dbReference>
<protein>
    <recommendedName>
        <fullName evidence="4">Protein kinase domain-containing protein</fullName>
    </recommendedName>
</protein>
<dbReference type="Pfam" id="PF07714">
    <property type="entry name" value="PK_Tyr_Ser-Thr"/>
    <property type="match status" value="1"/>
</dbReference>
<dbReference type="Pfam" id="PF14555">
    <property type="entry name" value="UBA_4"/>
    <property type="match status" value="1"/>
</dbReference>
<dbReference type="EMBL" id="JAOAOG010000246">
    <property type="protein sequence ID" value="KAJ6236211.1"/>
    <property type="molecule type" value="Genomic_DNA"/>
</dbReference>
<dbReference type="PROSITE" id="PS50011">
    <property type="entry name" value="PROTEIN_KINASE_DOM"/>
    <property type="match status" value="1"/>
</dbReference>
<dbReference type="Gene3D" id="1.25.40.20">
    <property type="entry name" value="Ankyrin repeat-containing domain"/>
    <property type="match status" value="2"/>
</dbReference>
<evidence type="ECO:0000256" key="2">
    <source>
        <dbReference type="ARBA" id="ARBA00023043"/>
    </source>
</evidence>
<proteinExistence type="predicted"/>
<dbReference type="InterPro" id="IPR036770">
    <property type="entry name" value="Ankyrin_rpt-contain_sf"/>
</dbReference>
<feature type="region of interest" description="Disordered" evidence="3">
    <location>
        <begin position="43"/>
        <end position="81"/>
    </location>
</feature>
<dbReference type="SMART" id="SM00220">
    <property type="entry name" value="S_TKc"/>
    <property type="match status" value="1"/>
</dbReference>
<feature type="compositionally biased region" description="Low complexity" evidence="3">
    <location>
        <begin position="46"/>
        <end position="81"/>
    </location>
</feature>
<dbReference type="Gene3D" id="1.10.8.10">
    <property type="entry name" value="DNA helicase RuvA subunit, C-terminal domain"/>
    <property type="match status" value="1"/>
</dbReference>
<name>A0ABQ8XUD1_9EUKA</name>
<dbReference type="PANTHER" id="PTHR24198:SF165">
    <property type="entry name" value="ANKYRIN REPEAT-CONTAINING PROTEIN-RELATED"/>
    <property type="match status" value="1"/>
</dbReference>
<dbReference type="Proteomes" id="UP001150062">
    <property type="component" value="Unassembled WGS sequence"/>
</dbReference>
<reference evidence="5" key="1">
    <citation type="submission" date="2022-08" db="EMBL/GenBank/DDBJ databases">
        <title>Novel sulfate-reducing endosymbionts in the free-living metamonad Anaeramoeba.</title>
        <authorList>
            <person name="Jerlstrom-Hultqvist J."/>
            <person name="Cepicka I."/>
            <person name="Gallot-Lavallee L."/>
            <person name="Salas-Leiva D."/>
            <person name="Curtis B.A."/>
            <person name="Zahonova K."/>
            <person name="Pipaliya S."/>
            <person name="Dacks J."/>
            <person name="Roger A.J."/>
        </authorList>
    </citation>
    <scope>NUCLEOTIDE SEQUENCE</scope>
    <source>
        <strain evidence="5">Schooner1</strain>
    </source>
</reference>
<comment type="caution">
    <text evidence="5">The sequence shown here is derived from an EMBL/GenBank/DDBJ whole genome shotgun (WGS) entry which is preliminary data.</text>
</comment>
<dbReference type="SMART" id="SM00248">
    <property type="entry name" value="ANK"/>
    <property type="match status" value="4"/>
</dbReference>
<dbReference type="SUPFAM" id="SSF56112">
    <property type="entry name" value="Protein kinase-like (PK-like)"/>
    <property type="match status" value="1"/>
</dbReference>